<dbReference type="Gene3D" id="2.60.120.10">
    <property type="entry name" value="Jelly Rolls"/>
    <property type="match status" value="1"/>
</dbReference>
<dbReference type="GO" id="GO:0005829">
    <property type="term" value="C:cytosol"/>
    <property type="evidence" value="ECO:0007669"/>
    <property type="project" value="TreeGrafter"/>
</dbReference>
<name>A0A2N3PLH3_9HELI</name>
<dbReference type="InterPro" id="IPR014710">
    <property type="entry name" value="RmlC-like_jellyroll"/>
</dbReference>
<dbReference type="InterPro" id="IPR012318">
    <property type="entry name" value="HTH_CRP"/>
</dbReference>
<dbReference type="RefSeq" id="WP_040498323.1">
    <property type="nucleotide sequence ID" value="NZ_CABKOI010000021.1"/>
</dbReference>
<keyword evidence="3" id="KW-0804">Transcription</keyword>
<evidence type="ECO:0000259" key="4">
    <source>
        <dbReference type="PROSITE" id="PS50042"/>
    </source>
</evidence>
<evidence type="ECO:0000256" key="3">
    <source>
        <dbReference type="ARBA" id="ARBA00023163"/>
    </source>
</evidence>
<organism evidence="6 7">
    <name type="scientific">Helicobacter winghamensis</name>
    <dbReference type="NCBI Taxonomy" id="157268"/>
    <lineage>
        <taxon>Bacteria</taxon>
        <taxon>Pseudomonadati</taxon>
        <taxon>Campylobacterota</taxon>
        <taxon>Epsilonproteobacteria</taxon>
        <taxon>Campylobacterales</taxon>
        <taxon>Helicobacteraceae</taxon>
        <taxon>Helicobacter</taxon>
    </lineage>
</organism>
<protein>
    <submittedName>
        <fullName evidence="6">Transcriptional regulator</fullName>
    </submittedName>
</protein>
<keyword evidence="1" id="KW-0805">Transcription regulation</keyword>
<dbReference type="Pfam" id="PF00027">
    <property type="entry name" value="cNMP_binding"/>
    <property type="match status" value="1"/>
</dbReference>
<gene>
    <name evidence="6" type="ORF">BCM31_07890</name>
</gene>
<evidence type="ECO:0000313" key="6">
    <source>
        <dbReference type="EMBL" id="PKT82640.1"/>
    </source>
</evidence>
<evidence type="ECO:0000256" key="1">
    <source>
        <dbReference type="ARBA" id="ARBA00023015"/>
    </source>
</evidence>
<keyword evidence="2" id="KW-0238">DNA-binding</keyword>
<dbReference type="SMART" id="SM00100">
    <property type="entry name" value="cNMP"/>
    <property type="match status" value="1"/>
</dbReference>
<evidence type="ECO:0000256" key="2">
    <source>
        <dbReference type="ARBA" id="ARBA00023125"/>
    </source>
</evidence>
<dbReference type="PANTHER" id="PTHR24567:SF26">
    <property type="entry name" value="REGULATORY PROTEIN YEIL"/>
    <property type="match status" value="1"/>
</dbReference>
<dbReference type="InterPro" id="IPR050397">
    <property type="entry name" value="Env_Response_Regulators"/>
</dbReference>
<dbReference type="SUPFAM" id="SSF51206">
    <property type="entry name" value="cAMP-binding domain-like"/>
    <property type="match status" value="1"/>
</dbReference>
<dbReference type="Proteomes" id="UP000233350">
    <property type="component" value="Unassembled WGS sequence"/>
</dbReference>
<dbReference type="OrthoDB" id="9815457at2"/>
<evidence type="ECO:0000259" key="5">
    <source>
        <dbReference type="PROSITE" id="PS51063"/>
    </source>
</evidence>
<dbReference type="InterPro" id="IPR018490">
    <property type="entry name" value="cNMP-bd_dom_sf"/>
</dbReference>
<dbReference type="Gene3D" id="1.10.10.10">
    <property type="entry name" value="Winged helix-like DNA-binding domain superfamily/Winged helix DNA-binding domain"/>
    <property type="match status" value="1"/>
</dbReference>
<dbReference type="InterPro" id="IPR036390">
    <property type="entry name" value="WH_DNA-bd_sf"/>
</dbReference>
<reference evidence="6 7" key="1">
    <citation type="submission" date="2016-07" db="EMBL/GenBank/DDBJ databases">
        <title>Detection of Helicobacter winghamensis from caecal content of red fox (Vulpes vulpes).</title>
        <authorList>
            <person name="Zanoni R.G."/>
            <person name="Florio D."/>
            <person name="Caffara M."/>
            <person name="Renzi M."/>
            <person name="Parisi A."/>
            <person name="Pasquali F."/>
            <person name="Manfreda G."/>
        </authorList>
    </citation>
    <scope>NUCLEOTIDE SEQUENCE [LARGE SCALE GENOMIC DNA]</scope>
    <source>
        <strain evidence="6 7">295_13</strain>
    </source>
</reference>
<dbReference type="STRING" id="556267.HWAG_00610"/>
<dbReference type="EMBL" id="MBPK01000002">
    <property type="protein sequence ID" value="PKT82640.1"/>
    <property type="molecule type" value="Genomic_DNA"/>
</dbReference>
<dbReference type="CDD" id="cd00038">
    <property type="entry name" value="CAP_ED"/>
    <property type="match status" value="1"/>
</dbReference>
<accession>A0A2N3PLH3</accession>
<dbReference type="PROSITE" id="PS50042">
    <property type="entry name" value="CNMP_BINDING_3"/>
    <property type="match status" value="1"/>
</dbReference>
<dbReference type="GeneID" id="97289053"/>
<feature type="domain" description="Cyclic nucleotide-binding" evidence="4">
    <location>
        <begin position="1"/>
        <end position="102"/>
    </location>
</feature>
<dbReference type="InterPro" id="IPR000595">
    <property type="entry name" value="cNMP-bd_dom"/>
</dbReference>
<dbReference type="GO" id="GO:0003677">
    <property type="term" value="F:DNA binding"/>
    <property type="evidence" value="ECO:0007669"/>
    <property type="project" value="UniProtKB-KW"/>
</dbReference>
<dbReference type="GO" id="GO:0003700">
    <property type="term" value="F:DNA-binding transcription factor activity"/>
    <property type="evidence" value="ECO:0007669"/>
    <property type="project" value="TreeGrafter"/>
</dbReference>
<dbReference type="AlphaFoldDB" id="A0A2N3PLH3"/>
<comment type="caution">
    <text evidence="6">The sequence shown here is derived from an EMBL/GenBank/DDBJ whole genome shotgun (WGS) entry which is preliminary data.</text>
</comment>
<keyword evidence="7" id="KW-1185">Reference proteome</keyword>
<dbReference type="PROSITE" id="PS51063">
    <property type="entry name" value="HTH_CRP_2"/>
    <property type="match status" value="1"/>
</dbReference>
<sequence>MEEHFKLLYNIGYKRFFNKDEILFFEGENPKKLFILLNGKVRIYKSIQPIKDIAPREKTLHYITSPSFLAEMPSLLKQPFPASAICTEDCEVLEISLEAFQKQCTENPHFCQQLIASLCQKIRILETLIMESHLSLKDKLMSFLQENTQNLNTLTQREIAKHLNTSPESLSRTIRELKTQGRIETKKGKIILK</sequence>
<proteinExistence type="predicted"/>
<dbReference type="Pfam" id="PF13545">
    <property type="entry name" value="HTH_Crp_2"/>
    <property type="match status" value="1"/>
</dbReference>
<dbReference type="InterPro" id="IPR036388">
    <property type="entry name" value="WH-like_DNA-bd_sf"/>
</dbReference>
<dbReference type="PANTHER" id="PTHR24567">
    <property type="entry name" value="CRP FAMILY TRANSCRIPTIONAL REGULATORY PROTEIN"/>
    <property type="match status" value="1"/>
</dbReference>
<evidence type="ECO:0000313" key="7">
    <source>
        <dbReference type="Proteomes" id="UP000233350"/>
    </source>
</evidence>
<feature type="domain" description="HTH crp-type" evidence="5">
    <location>
        <begin position="134"/>
        <end position="193"/>
    </location>
</feature>
<dbReference type="SUPFAM" id="SSF46785">
    <property type="entry name" value="Winged helix' DNA-binding domain"/>
    <property type="match status" value="1"/>
</dbReference>
<dbReference type="SMART" id="SM00419">
    <property type="entry name" value="HTH_CRP"/>
    <property type="match status" value="1"/>
</dbReference>